<gene>
    <name evidence="5" type="ORF">METZ01_LOCUS91206</name>
</gene>
<evidence type="ECO:0000256" key="1">
    <source>
        <dbReference type="ARBA" id="ARBA00010928"/>
    </source>
</evidence>
<feature type="domain" description="Gfo/Idh/MocA-like oxidoreductase N-terminal" evidence="3">
    <location>
        <begin position="6"/>
        <end position="120"/>
    </location>
</feature>
<dbReference type="Pfam" id="PF01408">
    <property type="entry name" value="GFO_IDH_MocA"/>
    <property type="match status" value="1"/>
</dbReference>
<evidence type="ECO:0000313" key="5">
    <source>
        <dbReference type="EMBL" id="SVA38352.1"/>
    </source>
</evidence>
<dbReference type="InterPro" id="IPR000683">
    <property type="entry name" value="Gfo/Idh/MocA-like_OxRdtase_N"/>
</dbReference>
<dbReference type="PANTHER" id="PTHR22604:SF105">
    <property type="entry name" value="TRANS-1,2-DIHYDROBENZENE-1,2-DIOL DEHYDROGENASE"/>
    <property type="match status" value="1"/>
</dbReference>
<reference evidence="5" key="1">
    <citation type="submission" date="2018-05" db="EMBL/GenBank/DDBJ databases">
        <authorList>
            <person name="Lanie J.A."/>
            <person name="Ng W.-L."/>
            <person name="Kazmierczak K.M."/>
            <person name="Andrzejewski T.M."/>
            <person name="Davidsen T.M."/>
            <person name="Wayne K.J."/>
            <person name="Tettelin H."/>
            <person name="Glass J.I."/>
            <person name="Rusch D."/>
            <person name="Podicherti R."/>
            <person name="Tsui H.-C.T."/>
            <person name="Winkler M.E."/>
        </authorList>
    </citation>
    <scope>NUCLEOTIDE SEQUENCE</scope>
</reference>
<dbReference type="Gene3D" id="3.40.50.720">
    <property type="entry name" value="NAD(P)-binding Rossmann-like Domain"/>
    <property type="match status" value="1"/>
</dbReference>
<evidence type="ECO:0000259" key="3">
    <source>
        <dbReference type="Pfam" id="PF01408"/>
    </source>
</evidence>
<evidence type="ECO:0000256" key="2">
    <source>
        <dbReference type="ARBA" id="ARBA00023002"/>
    </source>
</evidence>
<dbReference type="GO" id="GO:0000166">
    <property type="term" value="F:nucleotide binding"/>
    <property type="evidence" value="ECO:0007669"/>
    <property type="project" value="InterPro"/>
</dbReference>
<dbReference type="Gene3D" id="3.30.360.10">
    <property type="entry name" value="Dihydrodipicolinate Reductase, domain 2"/>
    <property type="match status" value="1"/>
</dbReference>
<keyword evidence="2" id="KW-0560">Oxidoreductase</keyword>
<proteinExistence type="inferred from homology"/>
<dbReference type="SUPFAM" id="SSF55347">
    <property type="entry name" value="Glyceraldehyde-3-phosphate dehydrogenase-like, C-terminal domain"/>
    <property type="match status" value="1"/>
</dbReference>
<dbReference type="AlphaFoldDB" id="A0A381VDD3"/>
<organism evidence="5">
    <name type="scientific">marine metagenome</name>
    <dbReference type="NCBI Taxonomy" id="408172"/>
    <lineage>
        <taxon>unclassified sequences</taxon>
        <taxon>metagenomes</taxon>
        <taxon>ecological metagenomes</taxon>
    </lineage>
</organism>
<evidence type="ECO:0000259" key="4">
    <source>
        <dbReference type="Pfam" id="PF22725"/>
    </source>
</evidence>
<dbReference type="InterPro" id="IPR036291">
    <property type="entry name" value="NAD(P)-bd_dom_sf"/>
</dbReference>
<feature type="domain" description="GFO/IDH/MocA-like oxidoreductase" evidence="4">
    <location>
        <begin position="132"/>
        <end position="247"/>
    </location>
</feature>
<dbReference type="PANTHER" id="PTHR22604">
    <property type="entry name" value="OXIDOREDUCTASES"/>
    <property type="match status" value="1"/>
</dbReference>
<sequence>MTQPLSWGILGTGMIARKFAVELRHTSRGALVVSGSRRQETADAFAAEHGGRGVAGYAALLDDPEVDAVYNSLPNGLHAEWSIKAMEAGKHVLCEKPMACNAAEAKTMFDAAERTGQLLVEAFMYRTLPAVKTLIEMVRGGALGQVKLIRSNFSFAREALGSDARYQAAQAGGGLMDVGCYCVNLTRAVMASEPTDTACFAHLHEHGVDDYAAGVMRFGDNTLATFTCGMTVANNWTTYIAGDDGEIAINDPWLGDGTFTLDKDGETQTVGAKADTPVYALEAEAFAEAVAGATPWITREDTLGNMRVLDKLREQAGVPVPA</sequence>
<name>A0A381VDD3_9ZZZZ</name>
<accession>A0A381VDD3</accession>
<dbReference type="GO" id="GO:0016491">
    <property type="term" value="F:oxidoreductase activity"/>
    <property type="evidence" value="ECO:0007669"/>
    <property type="project" value="UniProtKB-KW"/>
</dbReference>
<dbReference type="InterPro" id="IPR055170">
    <property type="entry name" value="GFO_IDH_MocA-like_dom"/>
</dbReference>
<evidence type="ECO:0008006" key="6">
    <source>
        <dbReference type="Google" id="ProtNLM"/>
    </source>
</evidence>
<dbReference type="InterPro" id="IPR050984">
    <property type="entry name" value="Gfo/Idh/MocA_domain"/>
</dbReference>
<dbReference type="Pfam" id="PF22725">
    <property type="entry name" value="GFO_IDH_MocA_C3"/>
    <property type="match status" value="1"/>
</dbReference>
<protein>
    <recommendedName>
        <fullName evidence="6">Gfo/Idh/MocA-like oxidoreductase N-terminal domain-containing protein</fullName>
    </recommendedName>
</protein>
<dbReference type="SUPFAM" id="SSF51735">
    <property type="entry name" value="NAD(P)-binding Rossmann-fold domains"/>
    <property type="match status" value="1"/>
</dbReference>
<dbReference type="EMBL" id="UINC01008527">
    <property type="protein sequence ID" value="SVA38352.1"/>
    <property type="molecule type" value="Genomic_DNA"/>
</dbReference>
<comment type="similarity">
    <text evidence="1">Belongs to the Gfo/Idh/MocA family.</text>
</comment>